<organism evidence="1 2">
    <name type="scientific">Acacia crassicarpa</name>
    <name type="common">northern wattle</name>
    <dbReference type="NCBI Taxonomy" id="499986"/>
    <lineage>
        <taxon>Eukaryota</taxon>
        <taxon>Viridiplantae</taxon>
        <taxon>Streptophyta</taxon>
        <taxon>Embryophyta</taxon>
        <taxon>Tracheophyta</taxon>
        <taxon>Spermatophyta</taxon>
        <taxon>Magnoliopsida</taxon>
        <taxon>eudicotyledons</taxon>
        <taxon>Gunneridae</taxon>
        <taxon>Pentapetalae</taxon>
        <taxon>rosids</taxon>
        <taxon>fabids</taxon>
        <taxon>Fabales</taxon>
        <taxon>Fabaceae</taxon>
        <taxon>Caesalpinioideae</taxon>
        <taxon>mimosoid clade</taxon>
        <taxon>Acacieae</taxon>
        <taxon>Acacia</taxon>
    </lineage>
</organism>
<comment type="caution">
    <text evidence="1">The sequence shown here is derived from an EMBL/GenBank/DDBJ whole genome shotgun (WGS) entry which is preliminary data.</text>
</comment>
<dbReference type="InterPro" id="IPR007849">
    <property type="entry name" value="ATP10"/>
</dbReference>
<name>A0AAE1JDE3_9FABA</name>
<dbReference type="GO" id="GO:0033615">
    <property type="term" value="P:mitochondrial proton-transporting ATP synthase complex assembly"/>
    <property type="evidence" value="ECO:0007669"/>
    <property type="project" value="TreeGrafter"/>
</dbReference>
<gene>
    <name evidence="1" type="ORF">QN277_025071</name>
</gene>
<evidence type="ECO:0000313" key="2">
    <source>
        <dbReference type="Proteomes" id="UP001293593"/>
    </source>
</evidence>
<proteinExistence type="predicted"/>
<dbReference type="AlphaFoldDB" id="A0AAE1JDE3"/>
<dbReference type="GO" id="GO:0005743">
    <property type="term" value="C:mitochondrial inner membrane"/>
    <property type="evidence" value="ECO:0007669"/>
    <property type="project" value="TreeGrafter"/>
</dbReference>
<reference evidence="1" key="1">
    <citation type="submission" date="2023-10" db="EMBL/GenBank/DDBJ databases">
        <title>Chromosome-level genome of the transformable northern wattle, Acacia crassicarpa.</title>
        <authorList>
            <person name="Massaro I."/>
            <person name="Sinha N.R."/>
            <person name="Poethig S."/>
            <person name="Leichty A.R."/>
        </authorList>
    </citation>
    <scope>NUCLEOTIDE SEQUENCE</scope>
    <source>
        <strain evidence="1">Acra3RX</strain>
        <tissue evidence="1">Leaf</tissue>
    </source>
</reference>
<accession>A0AAE1JDE3</accession>
<dbReference type="Pfam" id="PF05176">
    <property type="entry name" value="ATP-synt_10"/>
    <property type="match status" value="1"/>
</dbReference>
<protein>
    <recommendedName>
        <fullName evidence="3">AT1G08220-like protein</fullName>
    </recommendedName>
</protein>
<evidence type="ECO:0008006" key="3">
    <source>
        <dbReference type="Google" id="ProtNLM"/>
    </source>
</evidence>
<dbReference type="EMBL" id="JAWXYG010000007">
    <property type="protein sequence ID" value="KAK4268407.1"/>
    <property type="molecule type" value="Genomic_DNA"/>
</dbReference>
<evidence type="ECO:0000313" key="1">
    <source>
        <dbReference type="EMBL" id="KAK4268407.1"/>
    </source>
</evidence>
<dbReference type="PANTHER" id="PTHR28106:SF1">
    <property type="entry name" value="MITOCHONDRIAL ATPASE COMPLEX SUBUNIT ATP10"/>
    <property type="match status" value="1"/>
</dbReference>
<sequence>MVVRASMRRLITQSSFIRASIVVSSNARQQDKLHLLPPQHLARLASNRFLDIYQLASKASIEKERARIADEMSRGYFADMAELKNHGGKIAIANKEITPAMVAVKFPDLEVIDKDGMTAKLPCLQYENVNAHYATVPKASLLCLSFRANSQAMINSWSLPFIEAFSKSENVHVCEVSFIDSWLLRRNPIKRLLLWYIRKSNRDESKNTLQKKTVYSFGDHYYFRKELKILNLLTGYIFLLDKFGRIRWQGFGMASEDELASLVSCTSALLKEESDVGQCQEQQRAKTTKCEVHLEKESDKSSQSLAAR</sequence>
<dbReference type="Proteomes" id="UP001293593">
    <property type="component" value="Unassembled WGS sequence"/>
</dbReference>
<keyword evidence="2" id="KW-1185">Reference proteome</keyword>
<dbReference type="PANTHER" id="PTHR28106">
    <property type="entry name" value="MITOCHONDRIAL ATPASE COMPLEX SUBUNIT ATP10"/>
    <property type="match status" value="1"/>
</dbReference>